<evidence type="ECO:0000256" key="5">
    <source>
        <dbReference type="ARBA" id="ARBA00022723"/>
    </source>
</evidence>
<evidence type="ECO:0000256" key="11">
    <source>
        <dbReference type="SAM" id="MobiDB-lite"/>
    </source>
</evidence>
<evidence type="ECO:0000256" key="3">
    <source>
        <dbReference type="ARBA" id="ARBA00011738"/>
    </source>
</evidence>
<evidence type="ECO:0000256" key="10">
    <source>
        <dbReference type="ARBA" id="ARBA00023277"/>
    </source>
</evidence>
<protein>
    <recommendedName>
        <fullName evidence="16">Pyruvate phosphate dikinase AMP/ATP-binding domain-containing protein</fullName>
    </recommendedName>
</protein>
<dbReference type="Proteomes" id="UP001244341">
    <property type="component" value="Chromosome 13b"/>
</dbReference>
<feature type="compositionally biased region" description="Basic and acidic residues" evidence="11">
    <location>
        <begin position="51"/>
        <end position="66"/>
    </location>
</feature>
<feature type="compositionally biased region" description="Polar residues" evidence="11">
    <location>
        <begin position="16"/>
        <end position="27"/>
    </location>
</feature>
<comment type="subunit">
    <text evidence="3">Homodimer.</text>
</comment>
<dbReference type="PANTHER" id="PTHR46999:SF2">
    <property type="entry name" value="CARBOHYDRATE-BINDING MODULE FAMILY 45 PROTEIN"/>
    <property type="match status" value="1"/>
</dbReference>
<feature type="compositionally biased region" description="Basic and acidic residues" evidence="11">
    <location>
        <begin position="1"/>
        <end position="12"/>
    </location>
</feature>
<keyword evidence="9" id="KW-0460">Magnesium</keyword>
<comment type="similarity">
    <text evidence="2">Belongs to the PEP-utilizing enzyme family.</text>
</comment>
<comment type="cofactor">
    <cofactor evidence="1">
        <name>Mg(2+)</name>
        <dbReference type="ChEBI" id="CHEBI:18420"/>
    </cofactor>
</comment>
<evidence type="ECO:0000259" key="13">
    <source>
        <dbReference type="Pfam" id="PF22973"/>
    </source>
</evidence>
<feature type="region of interest" description="Disordered" evidence="11">
    <location>
        <begin position="1"/>
        <end position="107"/>
    </location>
</feature>
<reference evidence="14 15" key="1">
    <citation type="submission" date="2023-05" db="EMBL/GenBank/DDBJ databases">
        <title>A 100% complete, gapless, phased diploid assembly of the Scenedesmus obliquus UTEX 3031 genome.</title>
        <authorList>
            <person name="Biondi T.C."/>
            <person name="Hanschen E.R."/>
            <person name="Kwon T."/>
            <person name="Eng W."/>
            <person name="Kruse C.P.S."/>
            <person name="Koehler S.I."/>
            <person name="Kunde Y."/>
            <person name="Gleasner C.D."/>
            <person name="You Mak K.T."/>
            <person name="Polle J."/>
            <person name="Hovde B.T."/>
            <person name="Starkenburg S.R."/>
        </authorList>
    </citation>
    <scope>NUCLEOTIDE SEQUENCE [LARGE SCALE GENOMIC DNA]</scope>
    <source>
        <strain evidence="14 15">DOE0152z</strain>
    </source>
</reference>
<keyword evidence="15" id="KW-1185">Reference proteome</keyword>
<accession>A0ABY8UJ85</accession>
<evidence type="ECO:0000256" key="8">
    <source>
        <dbReference type="ARBA" id="ARBA00022840"/>
    </source>
</evidence>
<evidence type="ECO:0000256" key="2">
    <source>
        <dbReference type="ARBA" id="ARBA00007837"/>
    </source>
</evidence>
<dbReference type="Pfam" id="PF01326">
    <property type="entry name" value="PPDK_N"/>
    <property type="match status" value="1"/>
</dbReference>
<evidence type="ECO:0000256" key="6">
    <source>
        <dbReference type="ARBA" id="ARBA00022741"/>
    </source>
</evidence>
<keyword evidence="7" id="KW-0418">Kinase</keyword>
<name>A0ABY8UJ85_TETOB</name>
<dbReference type="Gene3D" id="3.30.470.20">
    <property type="entry name" value="ATP-grasp fold, B domain"/>
    <property type="match status" value="1"/>
</dbReference>
<feature type="compositionally biased region" description="Low complexity" evidence="11">
    <location>
        <begin position="85"/>
        <end position="107"/>
    </location>
</feature>
<sequence length="1235" mass="131115">MQRAFLRPDHGLKGTLQRSTCSSSQPARSALRLPASRTQRGAVGICHSSGSKRDPPHSEQHGERAVRTPFSPLGFMPVLPDAPEQQQQQQQTAAPTATATDTPHDASSTAAAAVELYPGVAAGTPWCVTLVFPERICPERLVFVVHQLESDAWVRDHGANFSLQLRSPCLGDLVEGVLAAEGGYEHWGLLHRLQRVLELLDNAEAAGAAGMSFMFTWLRLSSNRLLDWQRCFSYQPRDITWAQQQVAERITEKARSSSDPAVRMYARMTLGKLSRGGGNGDEIRMGILNIMRDHGIKEGNRGGLDEPFLEQWHQKLHQATSPEDVIIAEAYLAFLHSANHEDWWRVLAEKGLSKEQIESWEQPITALPMHLPQLIPPISHYHWVLKTCHSGAELDTALTCAQGFVDPDLRWHLHDLLGNRNAWWAPGKTLELRRRLKPYCEAPGSSRDLLLLDIALESWLRLLVERQDKRALSGDDLVELMGLVLGNAALTGTSAELELVSAQWEAVRTCPDRWSRAWCLAASAALGRVTLALSAFADEICSLVQPYAELFGLRCGIPAAFTLNFSEEVVRDQALFVGSLLAAELEPRLRTAAGASSWQVVSQVQVATGKVVLLPDLLGVQGVAFDQPTVVLAQALGGMEDIPDGVVAVLTRSSTDVLSHVAIRARTQGVLLAGCSDEEEWRHLVELEGQQMSLSVASSGDVIAAPPDSTAAAASAAAPSTDASSSNGSEAPSGSAAGGAAAAYQLAGACWREQAAQMGPAFLRVLQEHEFQSDVVGAKACNLAKLRKRLPEWILVPRSVALPFGTFETVLADPVNADVAQQLAAIDAQLAGIAGSKAKGSAAAAAAANGGSNGAAAGVDGGAVSAVALLARARELVENQLKPPAGMQQLVHQGLCKAGLLQGDAGSSSSSIQSMDSALTTLPTNGTSPSSSSDISSNGRDQHQQQLALPIHVESGPAWDVADPACPAWTACWSAICGVWASKWNHRAWLSRRSAGLPEEQLAVSVLMQQVLPGEYAFVLHTASPFSGARGEMYGEMVCGLGETLVGNHPGRPLAFSDKPDGSEMQLLALPSKRQGLFVPAGGTLIARSDTNGEDLAGYAGAGLYDSIPVTPLEPRFPNYATEPLMWDAAFRQQLLDGLVELGYAVESAFNDTPQDIEGVWLGGRFAVVQSRPQVMAACSGSGNGSSGAAASSAGRQRAKALAAAEAAEAAAAVAAVREAGPGPGVGGGSGEWEW</sequence>
<evidence type="ECO:0000256" key="1">
    <source>
        <dbReference type="ARBA" id="ARBA00001946"/>
    </source>
</evidence>
<keyword evidence="10" id="KW-0119">Carbohydrate metabolism</keyword>
<feature type="domain" description="Alpha-glucan water dikinase phosphohistidine-like" evidence="13">
    <location>
        <begin position="597"/>
        <end position="703"/>
    </location>
</feature>
<feature type="domain" description="Pyruvate phosphate dikinase AMP/ATP-binding" evidence="12">
    <location>
        <begin position="972"/>
        <end position="1175"/>
    </location>
</feature>
<feature type="region of interest" description="Disordered" evidence="11">
    <location>
        <begin position="713"/>
        <end position="734"/>
    </location>
</feature>
<dbReference type="InterPro" id="IPR013815">
    <property type="entry name" value="ATP_grasp_subdomain_1"/>
</dbReference>
<dbReference type="Gene3D" id="3.30.1490.20">
    <property type="entry name" value="ATP-grasp fold, A domain"/>
    <property type="match status" value="1"/>
</dbReference>
<keyword evidence="5" id="KW-0479">Metal-binding</keyword>
<dbReference type="Pfam" id="PF22973">
    <property type="entry name" value="GWD1_pHisD"/>
    <property type="match status" value="1"/>
</dbReference>
<dbReference type="PANTHER" id="PTHR46999">
    <property type="entry name" value="ALPHA-GLUCAN WATER DIKINASE 1, CHLOROPLASTIC-RELATED"/>
    <property type="match status" value="1"/>
</dbReference>
<evidence type="ECO:0000313" key="14">
    <source>
        <dbReference type="EMBL" id="WIA21598.1"/>
    </source>
</evidence>
<evidence type="ECO:0000256" key="4">
    <source>
        <dbReference type="ARBA" id="ARBA00022679"/>
    </source>
</evidence>
<gene>
    <name evidence="14" type="ORF">OEZ85_000786</name>
</gene>
<evidence type="ECO:0000313" key="15">
    <source>
        <dbReference type="Proteomes" id="UP001244341"/>
    </source>
</evidence>
<evidence type="ECO:0000256" key="9">
    <source>
        <dbReference type="ARBA" id="ARBA00022842"/>
    </source>
</evidence>
<feature type="compositionally biased region" description="Low complexity" evidence="11">
    <location>
        <begin position="919"/>
        <end position="939"/>
    </location>
</feature>
<keyword evidence="6" id="KW-0547">Nucleotide-binding</keyword>
<dbReference type="SUPFAM" id="SSF56059">
    <property type="entry name" value="Glutathione synthetase ATP-binding domain-like"/>
    <property type="match status" value="1"/>
</dbReference>
<feature type="region of interest" description="Disordered" evidence="11">
    <location>
        <begin position="919"/>
        <end position="944"/>
    </location>
</feature>
<evidence type="ECO:0008006" key="16">
    <source>
        <dbReference type="Google" id="ProtNLM"/>
    </source>
</evidence>
<dbReference type="InterPro" id="IPR002192">
    <property type="entry name" value="PPDK_AMP/ATP-bd"/>
</dbReference>
<dbReference type="EMBL" id="CP126220">
    <property type="protein sequence ID" value="WIA21598.1"/>
    <property type="molecule type" value="Genomic_DNA"/>
</dbReference>
<keyword evidence="8" id="KW-0067">ATP-binding</keyword>
<proteinExistence type="inferred from homology"/>
<dbReference type="InterPro" id="IPR054481">
    <property type="entry name" value="GWD1_pHisD"/>
</dbReference>
<keyword evidence="4" id="KW-0808">Transferase</keyword>
<organism evidence="14 15">
    <name type="scientific">Tetradesmus obliquus</name>
    <name type="common">Green alga</name>
    <name type="synonym">Acutodesmus obliquus</name>
    <dbReference type="NCBI Taxonomy" id="3088"/>
    <lineage>
        <taxon>Eukaryota</taxon>
        <taxon>Viridiplantae</taxon>
        <taxon>Chlorophyta</taxon>
        <taxon>core chlorophytes</taxon>
        <taxon>Chlorophyceae</taxon>
        <taxon>CS clade</taxon>
        <taxon>Sphaeropleales</taxon>
        <taxon>Scenedesmaceae</taxon>
        <taxon>Tetradesmus</taxon>
    </lineage>
</organism>
<evidence type="ECO:0000256" key="7">
    <source>
        <dbReference type="ARBA" id="ARBA00022777"/>
    </source>
</evidence>
<evidence type="ECO:0000259" key="12">
    <source>
        <dbReference type="Pfam" id="PF01326"/>
    </source>
</evidence>